<dbReference type="InterPro" id="IPR037291">
    <property type="entry name" value="DUF4139"/>
</dbReference>
<feature type="chain" id="PRO_5020349873" description="DUF4139 domain-containing protein" evidence="1">
    <location>
        <begin position="19"/>
        <end position="623"/>
    </location>
</feature>
<feature type="domain" description="DUF4140" evidence="3">
    <location>
        <begin position="30"/>
        <end position="128"/>
    </location>
</feature>
<dbReference type="InterPro" id="IPR025554">
    <property type="entry name" value="DUF4140"/>
</dbReference>
<dbReference type="Pfam" id="PF13600">
    <property type="entry name" value="DUF4140"/>
    <property type="match status" value="1"/>
</dbReference>
<dbReference type="Pfam" id="PF13598">
    <property type="entry name" value="DUF4139"/>
    <property type="match status" value="1"/>
</dbReference>
<evidence type="ECO:0000313" key="4">
    <source>
        <dbReference type="EMBL" id="QBZ98374.1"/>
    </source>
</evidence>
<evidence type="ECO:0000313" key="5">
    <source>
        <dbReference type="Proteomes" id="UP000296862"/>
    </source>
</evidence>
<dbReference type="KEGG" id="fsn:GS03_01879"/>
<dbReference type="Proteomes" id="UP000296862">
    <property type="component" value="Chromosome"/>
</dbReference>
<organism evidence="4 5">
    <name type="scientific">Flavobacterium sangjuense</name>
    <dbReference type="NCBI Taxonomy" id="2518177"/>
    <lineage>
        <taxon>Bacteria</taxon>
        <taxon>Pseudomonadati</taxon>
        <taxon>Bacteroidota</taxon>
        <taxon>Flavobacteriia</taxon>
        <taxon>Flavobacteriales</taxon>
        <taxon>Flavobacteriaceae</taxon>
        <taxon>Flavobacterium</taxon>
    </lineage>
</organism>
<accession>A0A4V1CC62</accession>
<evidence type="ECO:0000259" key="3">
    <source>
        <dbReference type="Pfam" id="PF13600"/>
    </source>
</evidence>
<dbReference type="AlphaFoldDB" id="A0A4V1CC62"/>
<proteinExistence type="predicted"/>
<name>A0A4V1CC62_9FLAO</name>
<dbReference type="NCBIfam" id="TIGR02231">
    <property type="entry name" value="mucoidy inhibitor MuiA family protein"/>
    <property type="match status" value="2"/>
</dbReference>
<dbReference type="PANTHER" id="PTHR31005:SF8">
    <property type="entry name" value="DUF4139 DOMAIN-CONTAINING PROTEIN"/>
    <property type="match status" value="1"/>
</dbReference>
<gene>
    <name evidence="4" type="ORF">GS03_01879</name>
</gene>
<reference evidence="4 5" key="1">
    <citation type="submission" date="2019-04" db="EMBL/GenBank/DDBJ databases">
        <title>Flavobacterium sp. GS03.</title>
        <authorList>
            <person name="Kim H."/>
        </authorList>
    </citation>
    <scope>NUCLEOTIDE SEQUENCE [LARGE SCALE GENOMIC DNA]</scope>
    <source>
        <strain evidence="4 5">GS03</strain>
    </source>
</reference>
<keyword evidence="1" id="KW-0732">Signal</keyword>
<protein>
    <recommendedName>
        <fullName evidence="6">DUF4139 domain-containing protein</fullName>
    </recommendedName>
</protein>
<evidence type="ECO:0000256" key="1">
    <source>
        <dbReference type="SAM" id="SignalP"/>
    </source>
</evidence>
<dbReference type="EMBL" id="CP038810">
    <property type="protein sequence ID" value="QBZ98374.1"/>
    <property type="molecule type" value="Genomic_DNA"/>
</dbReference>
<dbReference type="Gene3D" id="2.60.40.1120">
    <property type="entry name" value="Carboxypeptidase-like, regulatory domain"/>
    <property type="match status" value="1"/>
</dbReference>
<dbReference type="PANTHER" id="PTHR31005">
    <property type="entry name" value="DUF4139 DOMAIN-CONTAINING PROTEIN"/>
    <property type="match status" value="1"/>
</dbReference>
<evidence type="ECO:0000259" key="2">
    <source>
        <dbReference type="Pfam" id="PF13598"/>
    </source>
</evidence>
<dbReference type="InterPro" id="IPR008969">
    <property type="entry name" value="CarboxyPept-like_regulatory"/>
</dbReference>
<feature type="domain" description="DUF4139" evidence="2">
    <location>
        <begin position="216"/>
        <end position="617"/>
    </location>
</feature>
<dbReference type="RefSeq" id="WP_136152276.1">
    <property type="nucleotide sequence ID" value="NZ_CP038810.1"/>
</dbReference>
<evidence type="ECO:0008006" key="6">
    <source>
        <dbReference type="Google" id="ProtNLM"/>
    </source>
</evidence>
<dbReference type="SUPFAM" id="SSF49464">
    <property type="entry name" value="Carboxypeptidase regulatory domain-like"/>
    <property type="match status" value="1"/>
</dbReference>
<dbReference type="Pfam" id="PF13715">
    <property type="entry name" value="CarbopepD_reg_2"/>
    <property type="match status" value="1"/>
</dbReference>
<dbReference type="OrthoDB" id="634585at2"/>
<keyword evidence="5" id="KW-1185">Reference proteome</keyword>
<sequence length="623" mass="69654">MKKIILFLLCTTSIYVSATEIKTKATPKEVIVYTNGAQITSDVSVTIPKGANILKIVDVSQFISQNTIQISGLKDVSILSIAYEVVSYPKKILSDKIKTLQSEISAKLREIAVLQSSINGLDEEESLLSLNKNLGSSQQAVGMDKLLLHSKHYRERIPIIKMEKYDTNKKIAALDTDVKLMQQELQKIMGNSNETKGEIIIKLDNPNEAVALDLILKYTVSGAGWVPSYEIKAKNSKDALQFAYKAQVYQNTGEDWNNVKLILSTGNPTVNNDKPQLDPQYLNFINTYNYNAGAALTKQNFIFNPMVKVVSGVVTDKGGPIPGVNVMVKGTNIGTQTDFDGRYTLKVENGKELVYSFVGMENAVLPIYSNTMNVTMKDSGVTLQEVVVVGYGSTKRSDIDSDDNEVKSEEITTGSGDEKEIIMNTVTFKIKKNYSIPSLDTPSIIEIDNFSMPAEFEYFSAPILSENVFLTAKVKDWNKYDLLPGDASIYTEGSYAGTTFINPYQTEEELIISMGIDSNLIIERKQINNLKDKSFLGSTRIIDRNYEITLRNNKSTDATVRIYDRIPISQNKEIKVEKENTDSAEYDEKTGILYWPITITPKQVIKKQLGYQVKYPKNKKINL</sequence>
<feature type="signal peptide" evidence="1">
    <location>
        <begin position="1"/>
        <end position="18"/>
    </location>
</feature>
<dbReference type="InterPro" id="IPR011935">
    <property type="entry name" value="CHP02231"/>
</dbReference>